<dbReference type="AlphaFoldDB" id="A0A9X2VUV9"/>
<dbReference type="RefSeq" id="WP_259628542.1">
    <property type="nucleotide sequence ID" value="NZ_JANYMP010000028.1"/>
</dbReference>
<dbReference type="Pfam" id="PF09995">
    <property type="entry name" value="MPAB_Lcp_cat"/>
    <property type="match status" value="1"/>
</dbReference>
<protein>
    <submittedName>
        <fullName evidence="2">DUF2236 domain-containing protein</fullName>
    </submittedName>
</protein>
<proteinExistence type="predicted"/>
<sequence>MATPNSVTWQLHADPAMWVAGISSLYLQALHPRAAAGVVQNSNFQQDPLGRLSRTASFVGVSTYGTAEEVEAAASRVRAVHRSLRGEDPETGAAFRVDEPELLRWVHCAEVHSFLTVVRRAGYRLTTEQEDLYLAEQRWSATLVGLHADEVPGSVSAMADYLAEVRPELRRSADADVVYRFLHRPPVRGALRWGLGAYEPLLGHLAYSLLPDWAVELYGHRPYPAARATALLRVLRGGAKAVPGLLRWRVPTGHVNRAVHRLGWSAYPRRALLP</sequence>
<name>A0A9X2VUV9_9PSEU</name>
<gene>
    <name evidence="2" type="ORF">NZH93_40095</name>
</gene>
<organism evidence="2 3">
    <name type="scientific">Umezawaea endophytica</name>
    <dbReference type="NCBI Taxonomy" id="1654476"/>
    <lineage>
        <taxon>Bacteria</taxon>
        <taxon>Bacillati</taxon>
        <taxon>Actinomycetota</taxon>
        <taxon>Actinomycetes</taxon>
        <taxon>Pseudonocardiales</taxon>
        <taxon>Pseudonocardiaceae</taxon>
        <taxon>Umezawaea</taxon>
    </lineage>
</organism>
<dbReference type="PANTHER" id="PTHR36151">
    <property type="entry name" value="BLR2777 PROTEIN"/>
    <property type="match status" value="1"/>
</dbReference>
<evidence type="ECO:0000313" key="2">
    <source>
        <dbReference type="EMBL" id="MCS7483086.1"/>
    </source>
</evidence>
<comment type="caution">
    <text evidence="2">The sequence shown here is derived from an EMBL/GenBank/DDBJ whole genome shotgun (WGS) entry which is preliminary data.</text>
</comment>
<dbReference type="Proteomes" id="UP001141259">
    <property type="component" value="Unassembled WGS sequence"/>
</dbReference>
<dbReference type="GO" id="GO:0016491">
    <property type="term" value="F:oxidoreductase activity"/>
    <property type="evidence" value="ECO:0007669"/>
    <property type="project" value="InterPro"/>
</dbReference>
<evidence type="ECO:0000313" key="3">
    <source>
        <dbReference type="Proteomes" id="UP001141259"/>
    </source>
</evidence>
<dbReference type="EMBL" id="JANYMP010000028">
    <property type="protein sequence ID" value="MCS7483086.1"/>
    <property type="molecule type" value="Genomic_DNA"/>
</dbReference>
<keyword evidence="3" id="KW-1185">Reference proteome</keyword>
<accession>A0A9X2VUV9</accession>
<reference evidence="2" key="1">
    <citation type="submission" date="2022-08" db="EMBL/GenBank/DDBJ databases">
        <authorList>
            <person name="Tistechok S."/>
            <person name="Samborskyy M."/>
            <person name="Roman I."/>
        </authorList>
    </citation>
    <scope>NUCLEOTIDE SEQUENCE</scope>
    <source>
        <strain evidence="2">DSM 103496</strain>
    </source>
</reference>
<dbReference type="InterPro" id="IPR018713">
    <property type="entry name" value="MPAB/Lcp_cat_dom"/>
</dbReference>
<feature type="domain" description="ER-bound oxygenase mpaB/mpaB'/Rubber oxygenase catalytic" evidence="1">
    <location>
        <begin position="9"/>
        <end position="237"/>
    </location>
</feature>
<evidence type="ECO:0000259" key="1">
    <source>
        <dbReference type="Pfam" id="PF09995"/>
    </source>
</evidence>
<dbReference type="PANTHER" id="PTHR36151:SF3">
    <property type="entry name" value="ER-BOUND OXYGENASE MPAB_MPAB'_RUBBER OXYGENASE CATALYTIC DOMAIN-CONTAINING PROTEIN"/>
    <property type="match status" value="1"/>
</dbReference>